<proteinExistence type="predicted"/>
<dbReference type="AlphaFoldDB" id="A0A918DZU8"/>
<comment type="caution">
    <text evidence="2">The sequence shown here is derived from an EMBL/GenBank/DDBJ whole genome shotgun (WGS) entry which is preliminary data.</text>
</comment>
<accession>A0A918DZU8</accession>
<feature type="compositionally biased region" description="Polar residues" evidence="1">
    <location>
        <begin position="274"/>
        <end position="284"/>
    </location>
</feature>
<feature type="region of interest" description="Disordered" evidence="1">
    <location>
        <begin position="61"/>
        <end position="91"/>
    </location>
</feature>
<reference evidence="2" key="2">
    <citation type="submission" date="2020-09" db="EMBL/GenBank/DDBJ databases">
        <authorList>
            <person name="Sun Q."/>
            <person name="Zhou Y."/>
        </authorList>
    </citation>
    <scope>NUCLEOTIDE SEQUENCE</scope>
    <source>
        <strain evidence="2">CGMCC 4.7201</strain>
    </source>
</reference>
<evidence type="ECO:0000313" key="3">
    <source>
        <dbReference type="Proteomes" id="UP000641932"/>
    </source>
</evidence>
<reference evidence="2" key="1">
    <citation type="journal article" date="2014" name="Int. J. Syst. Evol. Microbiol.">
        <title>Complete genome sequence of Corynebacterium casei LMG S-19264T (=DSM 44701T), isolated from a smear-ripened cheese.</title>
        <authorList>
            <consortium name="US DOE Joint Genome Institute (JGI-PGF)"/>
            <person name="Walter F."/>
            <person name="Albersmeier A."/>
            <person name="Kalinowski J."/>
            <person name="Ruckert C."/>
        </authorList>
    </citation>
    <scope>NUCLEOTIDE SEQUENCE</scope>
    <source>
        <strain evidence="2">CGMCC 4.7201</strain>
    </source>
</reference>
<protein>
    <submittedName>
        <fullName evidence="2">Lipoprotein</fullName>
    </submittedName>
</protein>
<sequence length="284" mass="30374">MTRVRASELHGETMRIPLRAMMPRPPDHAARPAAARAVCALSLAGALALLAGCGAPGRLRGDGPTPAASSPIQLWTDEAPSPPSPSPPDTYEDAFRVPGLPEVASNDIRDVNTIDVVRKDATTMNKATDLDEALLPLVTSGCAHGCRFRTPAYQDITGDGELDLIIATDFKEDHYASVHAYALRKGKVFRILASGACFAAVEVSDKRLTIRAPDPFTGLLDSTIYGWDGWKHGMVYQANLTARITRVRGSLSPTALPRKSTGPPVFRPAEVRSASPNQSDGVPR</sequence>
<keyword evidence="3" id="KW-1185">Reference proteome</keyword>
<feature type="region of interest" description="Disordered" evidence="1">
    <location>
        <begin position="252"/>
        <end position="284"/>
    </location>
</feature>
<evidence type="ECO:0000256" key="1">
    <source>
        <dbReference type="SAM" id="MobiDB-lite"/>
    </source>
</evidence>
<dbReference type="EMBL" id="BMMS01000029">
    <property type="protein sequence ID" value="GGO96536.1"/>
    <property type="molecule type" value="Genomic_DNA"/>
</dbReference>
<dbReference type="Proteomes" id="UP000641932">
    <property type="component" value="Unassembled WGS sequence"/>
</dbReference>
<evidence type="ECO:0000313" key="2">
    <source>
        <dbReference type="EMBL" id="GGO96536.1"/>
    </source>
</evidence>
<name>A0A918DZU8_9ACTN</name>
<keyword evidence="2" id="KW-0449">Lipoprotein</keyword>
<organism evidence="2 3">
    <name type="scientific">Wenjunlia tyrosinilytica</name>
    <dbReference type="NCBI Taxonomy" id="1544741"/>
    <lineage>
        <taxon>Bacteria</taxon>
        <taxon>Bacillati</taxon>
        <taxon>Actinomycetota</taxon>
        <taxon>Actinomycetes</taxon>
        <taxon>Kitasatosporales</taxon>
        <taxon>Streptomycetaceae</taxon>
        <taxon>Wenjunlia</taxon>
    </lineage>
</organism>
<gene>
    <name evidence="2" type="ORF">GCM10012280_56250</name>
</gene>